<dbReference type="Pfam" id="PF00572">
    <property type="entry name" value="Ribosomal_L13"/>
    <property type="match status" value="1"/>
</dbReference>
<dbReference type="PANTHER" id="PTHR11545:SF2">
    <property type="entry name" value="LARGE RIBOSOMAL SUBUNIT PROTEIN UL13M"/>
    <property type="match status" value="1"/>
</dbReference>
<evidence type="ECO:0000256" key="6">
    <source>
        <dbReference type="HAMAP-Rule" id="MF_01366"/>
    </source>
</evidence>
<evidence type="ECO:0000313" key="8">
    <source>
        <dbReference type="Proteomes" id="UP000035268"/>
    </source>
</evidence>
<dbReference type="Proteomes" id="UP000035268">
    <property type="component" value="Chromosome"/>
</dbReference>
<keyword evidence="3 6" id="KW-0689">Ribosomal protein</keyword>
<dbReference type="GO" id="GO:0003735">
    <property type="term" value="F:structural constituent of ribosome"/>
    <property type="evidence" value="ECO:0007669"/>
    <property type="project" value="InterPro"/>
</dbReference>
<organism evidence="7 8">
    <name type="scientific">Kiritimatiella glycovorans</name>
    <dbReference type="NCBI Taxonomy" id="1307763"/>
    <lineage>
        <taxon>Bacteria</taxon>
        <taxon>Pseudomonadati</taxon>
        <taxon>Kiritimatiellota</taxon>
        <taxon>Kiritimatiellia</taxon>
        <taxon>Kiritimatiellales</taxon>
        <taxon>Kiritimatiellaceae</taxon>
        <taxon>Kiritimatiella</taxon>
    </lineage>
</organism>
<comment type="subunit">
    <text evidence="2 6">Part of the 50S ribosomal subunit.</text>
</comment>
<dbReference type="GO" id="GO:0003729">
    <property type="term" value="F:mRNA binding"/>
    <property type="evidence" value="ECO:0007669"/>
    <property type="project" value="UniProtKB-ARBA"/>
</dbReference>
<dbReference type="OrthoDB" id="9801330at2"/>
<dbReference type="GO" id="GO:0017148">
    <property type="term" value="P:negative regulation of translation"/>
    <property type="evidence" value="ECO:0007669"/>
    <property type="project" value="TreeGrafter"/>
</dbReference>
<dbReference type="Gene3D" id="3.90.1180.10">
    <property type="entry name" value="Ribosomal protein L13"/>
    <property type="match status" value="1"/>
</dbReference>
<dbReference type="HAMAP" id="MF_01366">
    <property type="entry name" value="Ribosomal_uL13"/>
    <property type="match status" value="1"/>
</dbReference>
<gene>
    <name evidence="6 7" type="primary">rplM</name>
    <name evidence="7" type="ORF">L21SP4_00435</name>
</gene>
<dbReference type="PATRIC" id="fig|1609981.3.peg.459"/>
<evidence type="ECO:0000256" key="1">
    <source>
        <dbReference type="ARBA" id="ARBA00006227"/>
    </source>
</evidence>
<dbReference type="InterPro" id="IPR036899">
    <property type="entry name" value="Ribosomal_uL13_sf"/>
</dbReference>
<reference evidence="8" key="1">
    <citation type="submission" date="2015-02" db="EMBL/GenBank/DDBJ databases">
        <title>Description and complete genome sequence of the first cultured representative of the subdivision 5 of the Verrucomicrobia phylum.</title>
        <authorList>
            <person name="Spring S."/>
            <person name="Bunk B."/>
            <person name="Sproer C."/>
            <person name="Klenk H.-P."/>
        </authorList>
    </citation>
    <scope>NUCLEOTIDE SEQUENCE [LARGE SCALE GENOMIC DNA]</scope>
    <source>
        <strain evidence="8">L21-Fru-AB</strain>
    </source>
</reference>
<dbReference type="InterPro" id="IPR005822">
    <property type="entry name" value="Ribosomal_uL13"/>
</dbReference>
<comment type="function">
    <text evidence="6">This protein is one of the early assembly proteins of the 50S ribosomal subunit, although it is not seen to bind rRNA by itself. It is important during the early stages of 50S assembly.</text>
</comment>
<dbReference type="SUPFAM" id="SSF52161">
    <property type="entry name" value="Ribosomal protein L13"/>
    <property type="match status" value="1"/>
</dbReference>
<evidence type="ECO:0000256" key="4">
    <source>
        <dbReference type="ARBA" id="ARBA00023274"/>
    </source>
</evidence>
<dbReference type="GO" id="GO:0022625">
    <property type="term" value="C:cytosolic large ribosomal subunit"/>
    <property type="evidence" value="ECO:0007669"/>
    <property type="project" value="TreeGrafter"/>
</dbReference>
<dbReference type="InterPro" id="IPR005823">
    <property type="entry name" value="Ribosomal_uL13_bac-type"/>
</dbReference>
<proteinExistence type="inferred from homology"/>
<keyword evidence="4 6" id="KW-0687">Ribonucleoprotein</keyword>
<dbReference type="STRING" id="1307763.L21SP4_00435"/>
<dbReference type="PIRSF" id="PIRSF002181">
    <property type="entry name" value="Ribosomal_L13"/>
    <property type="match status" value="1"/>
</dbReference>
<dbReference type="EMBL" id="CP010904">
    <property type="protein sequence ID" value="AKJ63715.1"/>
    <property type="molecule type" value="Genomic_DNA"/>
</dbReference>
<comment type="similarity">
    <text evidence="1 6">Belongs to the universal ribosomal protein uL13 family.</text>
</comment>
<dbReference type="KEGG" id="vbl:L21SP4_00435"/>
<accession>A0A0G3EFX0</accession>
<dbReference type="GO" id="GO:0006412">
    <property type="term" value="P:translation"/>
    <property type="evidence" value="ECO:0007669"/>
    <property type="project" value="UniProtKB-UniRule"/>
</dbReference>
<evidence type="ECO:0000313" key="7">
    <source>
        <dbReference type="EMBL" id="AKJ63715.1"/>
    </source>
</evidence>
<evidence type="ECO:0000256" key="5">
    <source>
        <dbReference type="ARBA" id="ARBA00035201"/>
    </source>
</evidence>
<dbReference type="AlphaFoldDB" id="A0A0G3EFX0"/>
<dbReference type="NCBIfam" id="TIGR01066">
    <property type="entry name" value="rplM_bact"/>
    <property type="match status" value="1"/>
</dbReference>
<keyword evidence="8" id="KW-1185">Reference proteome</keyword>
<evidence type="ECO:0000256" key="2">
    <source>
        <dbReference type="ARBA" id="ARBA00011838"/>
    </source>
</evidence>
<sequence>MKTTMPRETGAQRRWIIIDAAGQPLGRLATFIADRLRGKDRPTFTPHLDTGAFVIVTNASQVKLTGRKESAKMYQDYSGYPSGLKKTPAGRMRARHPDRMITRAVWGMIPKNRLGRSIIRRLKVYPGAEHPHAAQQPEAVEFKA</sequence>
<protein>
    <recommendedName>
        <fullName evidence="5 6">Large ribosomal subunit protein uL13</fullName>
    </recommendedName>
</protein>
<dbReference type="RefSeq" id="WP_052881122.1">
    <property type="nucleotide sequence ID" value="NZ_CP010904.1"/>
</dbReference>
<dbReference type="CDD" id="cd00392">
    <property type="entry name" value="Ribosomal_L13"/>
    <property type="match status" value="1"/>
</dbReference>
<dbReference type="FunFam" id="3.90.1180.10:FF:000001">
    <property type="entry name" value="50S ribosomal protein L13"/>
    <property type="match status" value="1"/>
</dbReference>
<evidence type="ECO:0000256" key="3">
    <source>
        <dbReference type="ARBA" id="ARBA00022980"/>
    </source>
</evidence>
<name>A0A0G3EFX0_9BACT</name>
<reference evidence="7 8" key="2">
    <citation type="journal article" date="2016" name="ISME J.">
        <title>Characterization of the first cultured representative of Verrucomicrobia subdivision 5 indicates the proposal of a novel phylum.</title>
        <authorList>
            <person name="Spring S."/>
            <person name="Bunk B."/>
            <person name="Sproer C."/>
            <person name="Schumann P."/>
            <person name="Rohde M."/>
            <person name="Tindall B.J."/>
            <person name="Klenk H.P."/>
        </authorList>
    </citation>
    <scope>NUCLEOTIDE SEQUENCE [LARGE SCALE GENOMIC DNA]</scope>
    <source>
        <strain evidence="7 8">L21-Fru-AB</strain>
    </source>
</reference>
<dbReference type="PANTHER" id="PTHR11545">
    <property type="entry name" value="RIBOSOMAL PROTEIN L13"/>
    <property type="match status" value="1"/>
</dbReference>